<dbReference type="Proteomes" id="UP001144978">
    <property type="component" value="Unassembled WGS sequence"/>
</dbReference>
<keyword evidence="2" id="KW-1185">Reference proteome</keyword>
<sequence>MLVDVRDRTLSPTDFAACPTYKSQALEARAPKASPGRFPSTTLSLLSLSQRVNPEVANLSSYMPYLGVKTSDDLGDPPSYGSVALLSYASSTSL</sequence>
<reference evidence="1" key="1">
    <citation type="submission" date="2022-08" db="EMBL/GenBank/DDBJ databases">
        <title>Genome Sequence of Pycnoporus sanguineus.</title>
        <authorList>
            <person name="Buettner E."/>
        </authorList>
    </citation>
    <scope>NUCLEOTIDE SEQUENCE</scope>
    <source>
        <strain evidence="1">CG-C14</strain>
    </source>
</reference>
<protein>
    <submittedName>
        <fullName evidence="1">Uncharacterized protein</fullName>
    </submittedName>
</protein>
<organism evidence="1 2">
    <name type="scientific">Trametes sanguinea</name>
    <dbReference type="NCBI Taxonomy" id="158606"/>
    <lineage>
        <taxon>Eukaryota</taxon>
        <taxon>Fungi</taxon>
        <taxon>Dikarya</taxon>
        <taxon>Basidiomycota</taxon>
        <taxon>Agaricomycotina</taxon>
        <taxon>Agaricomycetes</taxon>
        <taxon>Polyporales</taxon>
        <taxon>Polyporaceae</taxon>
        <taxon>Trametes</taxon>
    </lineage>
</organism>
<gene>
    <name evidence="1" type="ORF">NUW54_g5947</name>
</gene>
<comment type="caution">
    <text evidence="1">The sequence shown here is derived from an EMBL/GenBank/DDBJ whole genome shotgun (WGS) entry which is preliminary data.</text>
</comment>
<proteinExistence type="predicted"/>
<evidence type="ECO:0000313" key="2">
    <source>
        <dbReference type="Proteomes" id="UP001144978"/>
    </source>
</evidence>
<evidence type="ECO:0000313" key="1">
    <source>
        <dbReference type="EMBL" id="KAJ3002253.1"/>
    </source>
</evidence>
<dbReference type="EMBL" id="JANSHE010001528">
    <property type="protein sequence ID" value="KAJ3002253.1"/>
    <property type="molecule type" value="Genomic_DNA"/>
</dbReference>
<name>A0ACC1PU61_9APHY</name>
<accession>A0ACC1PU61</accession>